<reference evidence="3 4" key="1">
    <citation type="submission" date="2016-10" db="EMBL/GenBank/DDBJ databases">
        <authorList>
            <person name="de Groot N.N."/>
        </authorList>
    </citation>
    <scope>NUCLEOTIDE SEQUENCE [LARGE SCALE GENOMIC DNA]</scope>
    <source>
        <strain evidence="3 4">DSM 29433</strain>
    </source>
</reference>
<keyword evidence="4" id="KW-1185">Reference proteome</keyword>
<keyword evidence="1" id="KW-0812">Transmembrane</keyword>
<keyword evidence="1" id="KW-1133">Transmembrane helix</keyword>
<dbReference type="InterPro" id="IPR009875">
    <property type="entry name" value="PilZ_domain"/>
</dbReference>
<gene>
    <name evidence="3" type="ORF">SAMN05444714_0973</name>
</gene>
<organism evidence="3 4">
    <name type="scientific">Yoonia litorea</name>
    <dbReference type="NCBI Taxonomy" id="1123755"/>
    <lineage>
        <taxon>Bacteria</taxon>
        <taxon>Pseudomonadati</taxon>
        <taxon>Pseudomonadota</taxon>
        <taxon>Alphaproteobacteria</taxon>
        <taxon>Rhodobacterales</taxon>
        <taxon>Paracoccaceae</taxon>
        <taxon>Yoonia</taxon>
    </lineage>
</organism>
<evidence type="ECO:0000313" key="4">
    <source>
        <dbReference type="Proteomes" id="UP000198926"/>
    </source>
</evidence>
<protein>
    <submittedName>
        <fullName evidence="3">PilZ domain-containing protein</fullName>
    </submittedName>
</protein>
<feature type="domain" description="PilZ" evidence="2">
    <location>
        <begin position="216"/>
        <end position="292"/>
    </location>
</feature>
<dbReference type="Proteomes" id="UP000198926">
    <property type="component" value="Unassembled WGS sequence"/>
</dbReference>
<evidence type="ECO:0000256" key="1">
    <source>
        <dbReference type="SAM" id="Phobius"/>
    </source>
</evidence>
<dbReference type="OrthoDB" id="7858201at2"/>
<dbReference type="RefSeq" id="WP_090204626.1">
    <property type="nucleotide sequence ID" value="NZ_FOZM01000001.1"/>
</dbReference>
<name>A0A1I6LWW5_9RHOB</name>
<dbReference type="STRING" id="1123755.SAMN05444714_0973"/>
<dbReference type="GO" id="GO:0035438">
    <property type="term" value="F:cyclic-di-GMP binding"/>
    <property type="evidence" value="ECO:0007669"/>
    <property type="project" value="InterPro"/>
</dbReference>
<accession>A0A1I6LWW5</accession>
<evidence type="ECO:0000259" key="2">
    <source>
        <dbReference type="Pfam" id="PF07238"/>
    </source>
</evidence>
<dbReference type="EMBL" id="FOZM01000001">
    <property type="protein sequence ID" value="SFS07900.1"/>
    <property type="molecule type" value="Genomic_DNA"/>
</dbReference>
<proteinExistence type="predicted"/>
<feature type="transmembrane region" description="Helical" evidence="1">
    <location>
        <begin position="191"/>
        <end position="212"/>
    </location>
</feature>
<dbReference type="AlphaFoldDB" id="A0A1I6LWW5"/>
<dbReference type="Pfam" id="PF07238">
    <property type="entry name" value="PilZ"/>
    <property type="match status" value="1"/>
</dbReference>
<dbReference type="SUPFAM" id="SSF141371">
    <property type="entry name" value="PilZ domain-like"/>
    <property type="match status" value="1"/>
</dbReference>
<sequence>MSADMQGNVLMWQKFLIGLFGLSLVWAAPKAVADCAIIDQLDKLHTIQTRLAANPDTGLFATDIRQLRAMTHRLTPSEVQTAVGGSTLAGRGADVRRFLAQTRTMLTGVSLDDPNSVRRYFDSAARRTLGKMETHLRDLRCTDAQISIDSAARTAARSTSQHTTNTDEEDMAEVAENLRNIGAEVIAPRNILILIAVIAAVALGTPLVRRWLVLRRRRAKRHNTYYGTTYRDEKSTFEGRILDINCFGAKLERAKDHMLNVGDSIEITIDDQWTASQVVWSNQHYSGLQFSRAIGLVEVSAIIAASVTSRKRKTAP</sequence>
<keyword evidence="1" id="KW-0472">Membrane</keyword>
<evidence type="ECO:0000313" key="3">
    <source>
        <dbReference type="EMBL" id="SFS07900.1"/>
    </source>
</evidence>